<proteinExistence type="predicted"/>
<reference evidence="1" key="1">
    <citation type="submission" date="2021-02" db="EMBL/GenBank/DDBJ databases">
        <authorList>
            <person name="Nowell W R."/>
        </authorList>
    </citation>
    <scope>NUCLEOTIDE SEQUENCE</scope>
</reference>
<evidence type="ECO:0000313" key="2">
    <source>
        <dbReference type="Proteomes" id="UP000663844"/>
    </source>
</evidence>
<organism evidence="1 2">
    <name type="scientific">Adineta steineri</name>
    <dbReference type="NCBI Taxonomy" id="433720"/>
    <lineage>
        <taxon>Eukaryota</taxon>
        <taxon>Metazoa</taxon>
        <taxon>Spiralia</taxon>
        <taxon>Gnathifera</taxon>
        <taxon>Rotifera</taxon>
        <taxon>Eurotatoria</taxon>
        <taxon>Bdelloidea</taxon>
        <taxon>Adinetida</taxon>
        <taxon>Adinetidae</taxon>
        <taxon>Adineta</taxon>
    </lineage>
</organism>
<name>A0A820N9C4_9BILA</name>
<dbReference type="InterPro" id="IPR036028">
    <property type="entry name" value="SH3-like_dom_sf"/>
</dbReference>
<dbReference type="Proteomes" id="UP000663844">
    <property type="component" value="Unassembled WGS sequence"/>
</dbReference>
<sequence length="60" mass="6948">MNKGDMVEIVDIDKQDKWLVRNKKNLNQICYVPPEYLEMVPDIDMSPTLSNLANLDTIQP</sequence>
<accession>A0A820N9C4</accession>
<protein>
    <submittedName>
        <fullName evidence="1">Uncharacterized protein</fullName>
    </submittedName>
</protein>
<dbReference type="SUPFAM" id="SSF50044">
    <property type="entry name" value="SH3-domain"/>
    <property type="match status" value="1"/>
</dbReference>
<comment type="caution">
    <text evidence="1">The sequence shown here is derived from an EMBL/GenBank/DDBJ whole genome shotgun (WGS) entry which is preliminary data.</text>
</comment>
<dbReference type="EMBL" id="CAJOAZ010024713">
    <property type="protein sequence ID" value="CAF4387039.1"/>
    <property type="molecule type" value="Genomic_DNA"/>
</dbReference>
<dbReference type="AlphaFoldDB" id="A0A820N9C4"/>
<evidence type="ECO:0000313" key="1">
    <source>
        <dbReference type="EMBL" id="CAF4387039.1"/>
    </source>
</evidence>
<feature type="non-terminal residue" evidence="1">
    <location>
        <position position="1"/>
    </location>
</feature>
<gene>
    <name evidence="1" type="ORF">OXD698_LOCUS50686</name>
</gene>
<dbReference type="Gene3D" id="2.30.30.40">
    <property type="entry name" value="SH3 Domains"/>
    <property type="match status" value="1"/>
</dbReference>